<accession>A0A4Y2HKN1</accession>
<protein>
    <recommendedName>
        <fullName evidence="3">Transposable element Tcb1 transposase</fullName>
    </recommendedName>
</protein>
<dbReference type="OrthoDB" id="4843387at2759"/>
<name>A0A4Y2HKN1_ARAVE</name>
<sequence>MGYINILKENLKQRAQHLNLGEDFCIIQDNDPKHTAYNVKLWLLYSIGNQLHSPTKSQDINPMEHLGDFLEWKILQQDITSKDMLKRVIITEWNNVSSEETQTVPIYAQTIERDPMT</sequence>
<evidence type="ECO:0000313" key="1">
    <source>
        <dbReference type="EMBL" id="GBM65769.1"/>
    </source>
</evidence>
<dbReference type="GO" id="GO:0003676">
    <property type="term" value="F:nucleic acid binding"/>
    <property type="evidence" value="ECO:0007669"/>
    <property type="project" value="InterPro"/>
</dbReference>
<organism evidence="1 2">
    <name type="scientific">Araneus ventricosus</name>
    <name type="common">Orbweaver spider</name>
    <name type="synonym">Epeira ventricosa</name>
    <dbReference type="NCBI Taxonomy" id="182803"/>
    <lineage>
        <taxon>Eukaryota</taxon>
        <taxon>Metazoa</taxon>
        <taxon>Ecdysozoa</taxon>
        <taxon>Arthropoda</taxon>
        <taxon>Chelicerata</taxon>
        <taxon>Arachnida</taxon>
        <taxon>Araneae</taxon>
        <taxon>Araneomorphae</taxon>
        <taxon>Entelegynae</taxon>
        <taxon>Araneoidea</taxon>
        <taxon>Araneidae</taxon>
        <taxon>Araneus</taxon>
    </lineage>
</organism>
<dbReference type="InterPro" id="IPR036397">
    <property type="entry name" value="RNaseH_sf"/>
</dbReference>
<evidence type="ECO:0008006" key="3">
    <source>
        <dbReference type="Google" id="ProtNLM"/>
    </source>
</evidence>
<dbReference type="Proteomes" id="UP000499080">
    <property type="component" value="Unassembled WGS sequence"/>
</dbReference>
<dbReference type="AlphaFoldDB" id="A0A4Y2HKN1"/>
<comment type="caution">
    <text evidence="1">The sequence shown here is derived from an EMBL/GenBank/DDBJ whole genome shotgun (WGS) entry which is preliminary data.</text>
</comment>
<dbReference type="Gene3D" id="3.30.420.10">
    <property type="entry name" value="Ribonuclease H-like superfamily/Ribonuclease H"/>
    <property type="match status" value="1"/>
</dbReference>
<dbReference type="EMBL" id="BGPR01103256">
    <property type="protein sequence ID" value="GBM65769.1"/>
    <property type="molecule type" value="Genomic_DNA"/>
</dbReference>
<evidence type="ECO:0000313" key="2">
    <source>
        <dbReference type="Proteomes" id="UP000499080"/>
    </source>
</evidence>
<gene>
    <name evidence="1" type="ORF">AVEN_165752_1</name>
</gene>
<keyword evidence="2" id="KW-1185">Reference proteome</keyword>
<reference evidence="1 2" key="1">
    <citation type="journal article" date="2019" name="Sci. Rep.">
        <title>Orb-weaving spider Araneus ventricosus genome elucidates the spidroin gene catalogue.</title>
        <authorList>
            <person name="Kono N."/>
            <person name="Nakamura H."/>
            <person name="Ohtoshi R."/>
            <person name="Moran D.A.P."/>
            <person name="Shinohara A."/>
            <person name="Yoshida Y."/>
            <person name="Fujiwara M."/>
            <person name="Mori M."/>
            <person name="Tomita M."/>
            <person name="Arakawa K."/>
        </authorList>
    </citation>
    <scope>NUCLEOTIDE SEQUENCE [LARGE SCALE GENOMIC DNA]</scope>
</reference>
<proteinExistence type="predicted"/>